<evidence type="ECO:0000313" key="2">
    <source>
        <dbReference type="Proteomes" id="UP000192917"/>
    </source>
</evidence>
<keyword evidence="2" id="KW-1185">Reference proteome</keyword>
<reference evidence="1 2" key="1">
    <citation type="submission" date="2017-04" db="EMBL/GenBank/DDBJ databases">
        <authorList>
            <person name="Afonso C.L."/>
            <person name="Miller P.J."/>
            <person name="Scott M.A."/>
            <person name="Spackman E."/>
            <person name="Goraichik I."/>
            <person name="Dimitrov K.M."/>
            <person name="Suarez D.L."/>
            <person name="Swayne D.E."/>
        </authorList>
    </citation>
    <scope>NUCLEOTIDE SEQUENCE [LARGE SCALE GENOMIC DNA]</scope>
    <source>
        <strain evidence="1 2">USBA 355</strain>
    </source>
</reference>
<dbReference type="EMBL" id="FWZX01000002">
    <property type="protein sequence ID" value="SMF00243.1"/>
    <property type="molecule type" value="Genomic_DNA"/>
</dbReference>
<name>A0A1Y6B9M9_9PROT</name>
<proteinExistence type="predicted"/>
<evidence type="ECO:0008006" key="3">
    <source>
        <dbReference type="Google" id="ProtNLM"/>
    </source>
</evidence>
<gene>
    <name evidence="1" type="ORF">SAMN05428998_102329</name>
</gene>
<dbReference type="AlphaFoldDB" id="A0A1Y6B9M9"/>
<accession>A0A1Y6B9M9</accession>
<dbReference type="STRING" id="560819.SAMN05428998_102329"/>
<sequence length="216" mass="24283">MSAFPHMLSRLQGSVSRKWDDAALWTMAGALAAGDLKACDVMMGELGSPPPEMLWGPTLETLPEPLLAFLLEWWNEARGAEFAPPVEVVDPFALRPALGHLSLLDVVDGGADFRYRIHGSLTAARARWEWTGRRVSEIETPMRFFFLVNYRAVVRRRLPLFSTHTPPINVRMTAWHRLILPLRRDDTVERLLVGILPTDRQDALADEDAPPPGRPT</sequence>
<protein>
    <recommendedName>
        <fullName evidence="3">PAS domain-containing protein</fullName>
    </recommendedName>
</protein>
<organism evidence="1 2">
    <name type="scientific">Tistlia consotensis USBA 355</name>
    <dbReference type="NCBI Taxonomy" id="560819"/>
    <lineage>
        <taxon>Bacteria</taxon>
        <taxon>Pseudomonadati</taxon>
        <taxon>Pseudomonadota</taxon>
        <taxon>Alphaproteobacteria</taxon>
        <taxon>Rhodospirillales</taxon>
        <taxon>Rhodovibrionaceae</taxon>
        <taxon>Tistlia</taxon>
    </lineage>
</organism>
<dbReference type="Proteomes" id="UP000192917">
    <property type="component" value="Unassembled WGS sequence"/>
</dbReference>
<dbReference type="RefSeq" id="WP_143596154.1">
    <property type="nucleotide sequence ID" value="NZ_FWZX01000002.1"/>
</dbReference>
<evidence type="ECO:0000313" key="1">
    <source>
        <dbReference type="EMBL" id="SMF00243.1"/>
    </source>
</evidence>